<evidence type="ECO:0000313" key="4">
    <source>
        <dbReference type="Proteomes" id="UP001302494"/>
    </source>
</evidence>
<dbReference type="InterPro" id="IPR002765">
    <property type="entry name" value="UPF0145_YbjQ-like"/>
</dbReference>
<dbReference type="AlphaFoldDB" id="A0AA96GDM5"/>
<dbReference type="KEGG" id="nneo:PQG83_10550"/>
<dbReference type="InterPro" id="IPR035439">
    <property type="entry name" value="UPF0145_dom_sf"/>
</dbReference>
<keyword evidence="4" id="KW-1185">Reference proteome</keyword>
<dbReference type="RefSeq" id="WP_312740655.1">
    <property type="nucleotide sequence ID" value="NZ_CP116968.1"/>
</dbReference>
<proteinExistence type="inferred from homology"/>
<comment type="similarity">
    <text evidence="1 2">Belongs to the UPF0145 family.</text>
</comment>
<name>A0AA96GDM5_9BACT</name>
<accession>A0AA96GDM5</accession>
<dbReference type="SUPFAM" id="SSF117782">
    <property type="entry name" value="YbjQ-like"/>
    <property type="match status" value="1"/>
</dbReference>
<organism evidence="3 4">
    <name type="scientific">Candidatus Nitrospira neomarina</name>
    <dbReference type="NCBI Taxonomy" id="3020899"/>
    <lineage>
        <taxon>Bacteria</taxon>
        <taxon>Pseudomonadati</taxon>
        <taxon>Nitrospirota</taxon>
        <taxon>Nitrospiria</taxon>
        <taxon>Nitrospirales</taxon>
        <taxon>Nitrospiraceae</taxon>
        <taxon>Nitrospira</taxon>
    </lineage>
</organism>
<dbReference type="Pfam" id="PF01906">
    <property type="entry name" value="YbjQ_1"/>
    <property type="match status" value="1"/>
</dbReference>
<protein>
    <recommendedName>
        <fullName evidence="2">UPF0145 protein PQG83_10550</fullName>
    </recommendedName>
</protein>
<gene>
    <name evidence="3" type="ORF">PQG83_10550</name>
</gene>
<dbReference type="PANTHER" id="PTHR34068">
    <property type="entry name" value="UPF0145 PROTEIN YBJQ"/>
    <property type="match status" value="1"/>
</dbReference>
<dbReference type="Proteomes" id="UP001302494">
    <property type="component" value="Chromosome"/>
</dbReference>
<dbReference type="PANTHER" id="PTHR34068:SF1">
    <property type="entry name" value="UPF0145 PROTEIN YBJQ"/>
    <property type="match status" value="1"/>
</dbReference>
<evidence type="ECO:0000256" key="2">
    <source>
        <dbReference type="HAMAP-Rule" id="MF_00338"/>
    </source>
</evidence>
<dbReference type="NCBIfam" id="NF002776">
    <property type="entry name" value="PRK02877.1"/>
    <property type="match status" value="1"/>
</dbReference>
<dbReference type="HAMAP" id="MF_00338">
    <property type="entry name" value="UPF0145"/>
    <property type="match status" value="1"/>
</dbReference>
<reference evidence="3 4" key="1">
    <citation type="submission" date="2023-01" db="EMBL/GenBank/DDBJ databases">
        <title>Cultivation and genomic characterization of new, ubiquitous marine nitrite-oxidizing bacteria from the Nitrospirales.</title>
        <authorList>
            <person name="Mueller A.J."/>
            <person name="Daebeler A."/>
            <person name="Herbold C.W."/>
            <person name="Kirkegaard R.H."/>
            <person name="Daims H."/>
        </authorList>
    </citation>
    <scope>NUCLEOTIDE SEQUENCE [LARGE SCALE GENOMIC DNA]</scope>
    <source>
        <strain evidence="3 4">DK</strain>
    </source>
</reference>
<evidence type="ECO:0000313" key="3">
    <source>
        <dbReference type="EMBL" id="WNM60204.1"/>
    </source>
</evidence>
<evidence type="ECO:0000256" key="1">
    <source>
        <dbReference type="ARBA" id="ARBA00010751"/>
    </source>
</evidence>
<dbReference type="EMBL" id="CP116968">
    <property type="protein sequence ID" value="WNM60204.1"/>
    <property type="molecule type" value="Genomic_DNA"/>
</dbReference>
<dbReference type="Gene3D" id="3.30.110.70">
    <property type="entry name" value="Hypothetical protein apc22750. Chain B"/>
    <property type="match status" value="1"/>
</dbReference>
<sequence length="106" mass="11629">MILTTTPNVEGQRIKEYLGVVAGEAILGTNFFRDFFANIRDIVGGRSGAYEKELRRAREIAFQEIQEEALRVGANAIVGIDLDYEVMGETGSMLMVSVSGTAVRVE</sequence>